<comment type="caution">
    <text evidence="2">The sequence shown here is derived from an EMBL/GenBank/DDBJ whole genome shotgun (WGS) entry which is preliminary data.</text>
</comment>
<dbReference type="Pfam" id="PF00126">
    <property type="entry name" value="HTH_1"/>
    <property type="match status" value="1"/>
</dbReference>
<protein>
    <submittedName>
        <fullName evidence="2">LysR family transcriptional regulator</fullName>
    </submittedName>
</protein>
<dbReference type="PANTHER" id="PTHR30432:SF1">
    <property type="entry name" value="DNA-BINDING TRANSCRIPTIONAL DUAL REGULATOR MODE"/>
    <property type="match status" value="1"/>
</dbReference>
<organism evidence="2 3">
    <name type="scientific">Larkinella rosea</name>
    <dbReference type="NCBI Taxonomy" id="2025312"/>
    <lineage>
        <taxon>Bacteria</taxon>
        <taxon>Pseudomonadati</taxon>
        <taxon>Bacteroidota</taxon>
        <taxon>Cytophagia</taxon>
        <taxon>Cytophagales</taxon>
        <taxon>Spirosomataceae</taxon>
        <taxon>Larkinella</taxon>
    </lineage>
</organism>
<evidence type="ECO:0000259" key="1">
    <source>
        <dbReference type="Pfam" id="PF00126"/>
    </source>
</evidence>
<dbReference type="GO" id="GO:0003700">
    <property type="term" value="F:DNA-binding transcription factor activity"/>
    <property type="evidence" value="ECO:0007669"/>
    <property type="project" value="InterPro"/>
</dbReference>
<dbReference type="EMBL" id="RQJO01000016">
    <property type="protein sequence ID" value="RRA97956.1"/>
    <property type="molecule type" value="Genomic_DNA"/>
</dbReference>
<dbReference type="Proteomes" id="UP000271925">
    <property type="component" value="Unassembled WGS sequence"/>
</dbReference>
<gene>
    <name evidence="2" type="ORF">EHT25_30225</name>
</gene>
<name>A0A3P1BA47_9BACT</name>
<accession>A0A3P1BA47</accession>
<proteinExistence type="predicted"/>
<dbReference type="Gene3D" id="1.10.10.10">
    <property type="entry name" value="Winged helix-like DNA-binding domain superfamily/Winged helix DNA-binding domain"/>
    <property type="match status" value="1"/>
</dbReference>
<reference evidence="2 3" key="1">
    <citation type="submission" date="2018-11" db="EMBL/GenBank/DDBJ databases">
        <authorList>
            <person name="Zhou Z."/>
            <person name="Wang G."/>
        </authorList>
    </citation>
    <scope>NUCLEOTIDE SEQUENCE [LARGE SCALE GENOMIC DNA]</scope>
    <source>
        <strain evidence="2 3">KCTC52004</strain>
    </source>
</reference>
<feature type="domain" description="HTH lysR-type" evidence="1">
    <location>
        <begin position="23"/>
        <end position="84"/>
    </location>
</feature>
<dbReference type="InterPro" id="IPR051815">
    <property type="entry name" value="Molybdate_resp_trans_reg"/>
</dbReference>
<dbReference type="RefSeq" id="WP_124879195.1">
    <property type="nucleotide sequence ID" value="NZ_RQJO01000016.1"/>
</dbReference>
<dbReference type="InterPro" id="IPR036390">
    <property type="entry name" value="WH_DNA-bd_sf"/>
</dbReference>
<dbReference type="OrthoDB" id="9805928at2"/>
<dbReference type="PANTHER" id="PTHR30432">
    <property type="entry name" value="TRANSCRIPTIONAL REGULATOR MODE"/>
    <property type="match status" value="1"/>
</dbReference>
<evidence type="ECO:0000313" key="3">
    <source>
        <dbReference type="Proteomes" id="UP000271925"/>
    </source>
</evidence>
<evidence type="ECO:0000313" key="2">
    <source>
        <dbReference type="EMBL" id="RRA97956.1"/>
    </source>
</evidence>
<sequence length="111" mass="12705">MKNLHINGRVWLEAQERFFGIGRMELLERIQRTGSINQAAKEMKMSYKRAWDLVQSMNSQADSPLVSTQTGGEKGGGAIVTEEGLKFLTYYRGLQDRFQQFLAQELRHLPA</sequence>
<dbReference type="AlphaFoldDB" id="A0A3P1BA47"/>
<dbReference type="SUPFAM" id="SSF46785">
    <property type="entry name" value="Winged helix' DNA-binding domain"/>
    <property type="match status" value="1"/>
</dbReference>
<keyword evidence="3" id="KW-1185">Reference proteome</keyword>
<dbReference type="InterPro" id="IPR000847">
    <property type="entry name" value="LysR_HTH_N"/>
</dbReference>
<dbReference type="InterPro" id="IPR036388">
    <property type="entry name" value="WH-like_DNA-bd_sf"/>
</dbReference>